<keyword evidence="3" id="KW-1185">Reference proteome</keyword>
<dbReference type="RefSeq" id="WP_245914454.1">
    <property type="nucleotide sequence ID" value="NZ_PJMW01000002.1"/>
</dbReference>
<dbReference type="PANTHER" id="PTHR42951:SF14">
    <property type="entry name" value="METALLO-BETA-LACTAMASE SUPERFAMILY PROTEIN"/>
    <property type="match status" value="1"/>
</dbReference>
<dbReference type="AlphaFoldDB" id="A0A2N3VAS7"/>
<dbReference type="Proteomes" id="UP000233766">
    <property type="component" value="Unassembled WGS sequence"/>
</dbReference>
<evidence type="ECO:0000313" key="2">
    <source>
        <dbReference type="EMBL" id="PKV78686.1"/>
    </source>
</evidence>
<feature type="domain" description="Metallo-beta-lactamase" evidence="1">
    <location>
        <begin position="19"/>
        <end position="228"/>
    </location>
</feature>
<proteinExistence type="predicted"/>
<dbReference type="InterPro" id="IPR036866">
    <property type="entry name" value="RibonucZ/Hydroxyglut_hydro"/>
</dbReference>
<dbReference type="Pfam" id="PF00753">
    <property type="entry name" value="Lactamase_B"/>
    <property type="match status" value="1"/>
</dbReference>
<dbReference type="InterPro" id="IPR050855">
    <property type="entry name" value="NDM-1-like"/>
</dbReference>
<dbReference type="Gene3D" id="3.60.15.10">
    <property type="entry name" value="Ribonuclease Z/Hydroxyacylglutathione hydrolase-like"/>
    <property type="match status" value="1"/>
</dbReference>
<protein>
    <submittedName>
        <fullName evidence="2">Glyoxylase-like metal-dependent hydrolase (Beta-lactamase superfamily II)</fullName>
    </submittedName>
</protein>
<sequence>MLMRHQQVADNVFTIAGTDVNMVLLREGRDLTLIDAGWYGDAGLIEATIEALGHRPEDITAVLLTHAHLDHVGALNHLQAKYGIPAYTSPLEVPHAKGEVHESATPLDVIKRLTDVSTCGWALRITRAGGLRKNPVPHIQPFRGAGELDLPGRPTPIATPGHTSGHSAFHLAAAGAVVTGDTLVTAHPTSRFVGPQLLPDFFNHSTPATLTALEALESLDAEVVLPGHGAPFTGGIGQAVDRARTHARTDRRK</sequence>
<dbReference type="SMART" id="SM00849">
    <property type="entry name" value="Lactamase_B"/>
    <property type="match status" value="1"/>
</dbReference>
<dbReference type="SUPFAM" id="SSF56281">
    <property type="entry name" value="Metallo-hydrolase/oxidoreductase"/>
    <property type="match status" value="1"/>
</dbReference>
<dbReference type="EMBL" id="PJMW01000002">
    <property type="protein sequence ID" value="PKV78686.1"/>
    <property type="molecule type" value="Genomic_DNA"/>
</dbReference>
<organism evidence="2 3">
    <name type="scientific">Nocardia fluminea</name>
    <dbReference type="NCBI Taxonomy" id="134984"/>
    <lineage>
        <taxon>Bacteria</taxon>
        <taxon>Bacillati</taxon>
        <taxon>Actinomycetota</taxon>
        <taxon>Actinomycetes</taxon>
        <taxon>Mycobacteriales</taxon>
        <taxon>Nocardiaceae</taxon>
        <taxon>Nocardia</taxon>
    </lineage>
</organism>
<dbReference type="GO" id="GO:0016787">
    <property type="term" value="F:hydrolase activity"/>
    <property type="evidence" value="ECO:0007669"/>
    <property type="project" value="UniProtKB-KW"/>
</dbReference>
<evidence type="ECO:0000313" key="3">
    <source>
        <dbReference type="Proteomes" id="UP000233766"/>
    </source>
</evidence>
<reference evidence="2 3" key="1">
    <citation type="submission" date="2017-12" db="EMBL/GenBank/DDBJ databases">
        <title>Sequencing the genomes of 1000 Actinobacteria strains.</title>
        <authorList>
            <person name="Klenk H.-P."/>
        </authorList>
    </citation>
    <scope>NUCLEOTIDE SEQUENCE [LARGE SCALE GENOMIC DNA]</scope>
    <source>
        <strain evidence="2 3">DSM 44489</strain>
    </source>
</reference>
<dbReference type="CDD" id="cd07721">
    <property type="entry name" value="yflN-like_MBL-fold"/>
    <property type="match status" value="1"/>
</dbReference>
<dbReference type="InterPro" id="IPR001279">
    <property type="entry name" value="Metallo-B-lactamas"/>
</dbReference>
<keyword evidence="2" id="KW-0378">Hydrolase</keyword>
<dbReference type="PANTHER" id="PTHR42951">
    <property type="entry name" value="METALLO-BETA-LACTAMASE DOMAIN-CONTAINING"/>
    <property type="match status" value="1"/>
</dbReference>
<evidence type="ECO:0000259" key="1">
    <source>
        <dbReference type="SMART" id="SM00849"/>
    </source>
</evidence>
<gene>
    <name evidence="2" type="ORF">ATK86_3065</name>
</gene>
<name>A0A2N3VAS7_9NOCA</name>
<comment type="caution">
    <text evidence="2">The sequence shown here is derived from an EMBL/GenBank/DDBJ whole genome shotgun (WGS) entry which is preliminary data.</text>
</comment>
<accession>A0A2N3VAS7</accession>